<keyword evidence="3" id="KW-1003">Cell membrane</keyword>
<dbReference type="PANTHER" id="PTHR30160:SF19">
    <property type="entry name" value="LIPOPOLYSACCHARIDE HEPTOSYLTRANSFERASE 1"/>
    <property type="match status" value="1"/>
</dbReference>
<keyword evidence="5 13" id="KW-0328">Glycosyltransferase</keyword>
<accession>A0A1W1C139</accession>
<dbReference type="EMBL" id="FPHM01000057">
    <property type="protein sequence ID" value="SFV59455.1"/>
    <property type="molecule type" value="Genomic_DNA"/>
</dbReference>
<dbReference type="NCBIfam" id="TIGR02193">
    <property type="entry name" value="heptsyl_trn_I"/>
    <property type="match status" value="1"/>
</dbReference>
<dbReference type="GO" id="GO:0008713">
    <property type="term" value="F:ADP-heptose-lipopolysaccharide heptosyltransferase activity"/>
    <property type="evidence" value="ECO:0007669"/>
    <property type="project" value="TreeGrafter"/>
</dbReference>
<sequence length="330" mass="36996">MKIAIVKLSAMGDIIHAMVALQYIKIAKPNIEIDWIVEESFVSILEANPHISNILAVNLKSIKKNIFNIFAQKKLVNTYVKNNYDLIIDAQGLIKSGIVTKILGKNRAGFSKNSIREGLASSFYTQTVEIAYDANTIDRNVRVLAEPLDLEITKQMILDKKPFLFYRHDEVLNALSLHKKNIIFVIGSTWESRNYPKEKFAQIAETLAQNVVITWGSNSERLDAEWIASETQYAKALPKINLNALKAIIGESDLLIGNDTGPTHMAWAMNIPSITIFGPTPTNRVYETKINKVIASNSEVNHYKLDKNDFSIKDIPASKIIAIARELLDA</sequence>
<dbReference type="SUPFAM" id="SSF53756">
    <property type="entry name" value="UDP-Glycosyltransferase/glycogen phosphorylase"/>
    <property type="match status" value="1"/>
</dbReference>
<evidence type="ECO:0000313" key="13">
    <source>
        <dbReference type="EMBL" id="SFV59455.1"/>
    </source>
</evidence>
<evidence type="ECO:0000256" key="4">
    <source>
        <dbReference type="ARBA" id="ARBA00022519"/>
    </source>
</evidence>
<evidence type="ECO:0000256" key="8">
    <source>
        <dbReference type="ARBA" id="ARBA00023136"/>
    </source>
</evidence>
<dbReference type="InterPro" id="IPR011908">
    <property type="entry name" value="LipoPS_heptosylTferase-I"/>
</dbReference>
<keyword evidence="7" id="KW-0448">Lipopolysaccharide biosynthesis</keyword>
<protein>
    <recommendedName>
        <fullName evidence="10">Lipopolysaccharide heptosyltransferase 1</fullName>
        <ecNumber evidence="9">2.4.99.23</ecNumber>
    </recommendedName>
    <alternativeName>
        <fullName evidence="11">ADP-heptose:lipopolysaccharide heptosyltransferase I</fullName>
    </alternativeName>
</protein>
<dbReference type="Gene3D" id="3.40.50.2000">
    <property type="entry name" value="Glycogen Phosphorylase B"/>
    <property type="match status" value="2"/>
</dbReference>
<keyword evidence="8" id="KW-0472">Membrane</keyword>
<reference evidence="13" key="1">
    <citation type="submission" date="2016-10" db="EMBL/GenBank/DDBJ databases">
        <authorList>
            <person name="de Groot N.N."/>
        </authorList>
    </citation>
    <scope>NUCLEOTIDE SEQUENCE</scope>
</reference>
<dbReference type="GO" id="GO:0009244">
    <property type="term" value="P:lipopolysaccharide core region biosynthetic process"/>
    <property type="evidence" value="ECO:0007669"/>
    <property type="project" value="InterPro"/>
</dbReference>
<evidence type="ECO:0000256" key="3">
    <source>
        <dbReference type="ARBA" id="ARBA00022475"/>
    </source>
</evidence>
<evidence type="ECO:0000256" key="5">
    <source>
        <dbReference type="ARBA" id="ARBA00022676"/>
    </source>
</evidence>
<evidence type="ECO:0000256" key="7">
    <source>
        <dbReference type="ARBA" id="ARBA00022985"/>
    </source>
</evidence>
<evidence type="ECO:0000256" key="10">
    <source>
        <dbReference type="ARBA" id="ARBA00044190"/>
    </source>
</evidence>
<dbReference type="InterPro" id="IPR002201">
    <property type="entry name" value="Glyco_trans_9"/>
</dbReference>
<dbReference type="PANTHER" id="PTHR30160">
    <property type="entry name" value="TETRAACYLDISACCHARIDE 4'-KINASE-RELATED"/>
    <property type="match status" value="1"/>
</dbReference>
<keyword evidence="4" id="KW-0997">Cell inner membrane</keyword>
<dbReference type="GO" id="GO:0005886">
    <property type="term" value="C:plasma membrane"/>
    <property type="evidence" value="ECO:0007669"/>
    <property type="project" value="UniProtKB-SubCell"/>
</dbReference>
<dbReference type="InterPro" id="IPR051199">
    <property type="entry name" value="LPS_LOS_Heptosyltrfase"/>
</dbReference>
<evidence type="ECO:0000256" key="1">
    <source>
        <dbReference type="ARBA" id="ARBA00004515"/>
    </source>
</evidence>
<dbReference type="CDD" id="cd03789">
    <property type="entry name" value="GT9_LPS_heptosyltransferase"/>
    <property type="match status" value="1"/>
</dbReference>
<dbReference type="GO" id="GO:0005829">
    <property type="term" value="C:cytosol"/>
    <property type="evidence" value="ECO:0007669"/>
    <property type="project" value="TreeGrafter"/>
</dbReference>
<evidence type="ECO:0000256" key="2">
    <source>
        <dbReference type="ARBA" id="ARBA00004713"/>
    </source>
</evidence>
<comment type="subcellular location">
    <subcellularLocation>
        <location evidence="1">Cell inner membrane</location>
        <topology evidence="1">Peripheral membrane protein</topology>
        <orientation evidence="1">Cytoplasmic side</orientation>
    </subcellularLocation>
</comment>
<evidence type="ECO:0000256" key="9">
    <source>
        <dbReference type="ARBA" id="ARBA00044041"/>
    </source>
</evidence>
<keyword evidence="6 13" id="KW-0808">Transferase</keyword>
<evidence type="ECO:0000256" key="12">
    <source>
        <dbReference type="ARBA" id="ARBA00049201"/>
    </source>
</evidence>
<dbReference type="EC" id="2.4.99.23" evidence="9"/>
<evidence type="ECO:0000256" key="11">
    <source>
        <dbReference type="ARBA" id="ARBA00044330"/>
    </source>
</evidence>
<gene>
    <name evidence="13" type="ORF">MNB_SV-13-11</name>
</gene>
<comment type="catalytic activity">
    <reaction evidence="12">
        <text>an alpha-Kdo-(2-&gt;4)-alpha-Kdo-(2-&gt;6)-lipid A + ADP-L-glycero-beta-D-manno-heptose = an L-alpha-D-Hep-(1-&gt;5)-[alpha-Kdo-(2-&gt;4)]-alpha-Kdo-(2-&gt;6)-lipid A + ADP + H(+)</text>
        <dbReference type="Rhea" id="RHEA:74067"/>
        <dbReference type="ChEBI" id="CHEBI:15378"/>
        <dbReference type="ChEBI" id="CHEBI:61506"/>
        <dbReference type="ChEBI" id="CHEBI:176431"/>
        <dbReference type="ChEBI" id="CHEBI:193068"/>
        <dbReference type="ChEBI" id="CHEBI:456216"/>
        <dbReference type="EC" id="2.4.99.23"/>
    </reaction>
</comment>
<dbReference type="AlphaFoldDB" id="A0A1W1C139"/>
<name>A0A1W1C139_9ZZZZ</name>
<comment type="pathway">
    <text evidence="2">Bacterial outer membrane biogenesis; LPS core biosynthesis.</text>
</comment>
<dbReference type="Pfam" id="PF01075">
    <property type="entry name" value="Glyco_transf_9"/>
    <property type="match status" value="1"/>
</dbReference>
<proteinExistence type="predicted"/>
<evidence type="ECO:0000256" key="6">
    <source>
        <dbReference type="ARBA" id="ARBA00022679"/>
    </source>
</evidence>
<organism evidence="13">
    <name type="scientific">hydrothermal vent metagenome</name>
    <dbReference type="NCBI Taxonomy" id="652676"/>
    <lineage>
        <taxon>unclassified sequences</taxon>
        <taxon>metagenomes</taxon>
        <taxon>ecological metagenomes</taxon>
    </lineage>
</organism>